<reference evidence="5" key="3">
    <citation type="submission" date="2015-02" db="UniProtKB">
        <authorList>
            <consortium name="EnsemblProtists"/>
        </authorList>
    </citation>
    <scope>IDENTIFICATION</scope>
    <source>
        <strain evidence="5">DAOM BR144</strain>
    </source>
</reference>
<dbReference type="AlphaFoldDB" id="K3WCM2"/>
<dbReference type="PANTHER" id="PTHR22975">
    <property type="entry name" value="UBIQUITIN SPECIFIC PROTEINASE"/>
    <property type="match status" value="1"/>
</dbReference>
<dbReference type="InterPro" id="IPR052398">
    <property type="entry name" value="Ubiquitin_hydrolase_53/54"/>
</dbReference>
<dbReference type="InterPro" id="IPR001394">
    <property type="entry name" value="Peptidase_C19_UCH"/>
</dbReference>
<evidence type="ECO:0000256" key="1">
    <source>
        <dbReference type="ARBA" id="ARBA00022786"/>
    </source>
</evidence>
<sequence>MCAFFSGAAVSQPQQQQQQLLPWADGRTRPLSRRKGLSNELGENNCFLNVIIQSLWHVRSCRVLISMGDHAVHHRCGGKITKAGQASPATGTKNTPCLLCELEQIFILYQFSEEPVLEVDRVRVALSDVFALGDMNDATETLEAILDALHWDTLNRMLTIRHGKDNVPEYHNHQHTGDLSQSMMEDASAIVCEPQCIAHLVFQMNMMELKICTQCGETTEPLMNADFLYRVYAQELLQHSKGKTLEEVLHLEAQGACSQNGFVSKCDNCKAKMQLTRWILTLPMVFAVSVIWSSDHVNKGEVKAWMDLLSSQSAPPPKKGPSKHGDAGQQTLHLGNIFRLDNSTASSDYSFRGMVCYYGRHYVGFFASRSVEDGVEKERWYLFDDTRVKLVGTWADVRSRVERGGYQPTLLFYERNGLEQSKLEEVATEIHKWWKETADEEEEKQKQQESSTNSVAAPAEN</sequence>
<dbReference type="GO" id="GO:0016579">
    <property type="term" value="P:protein deubiquitination"/>
    <property type="evidence" value="ECO:0007669"/>
    <property type="project" value="InterPro"/>
</dbReference>
<reference evidence="6" key="2">
    <citation type="submission" date="2010-04" db="EMBL/GenBank/DDBJ databases">
        <authorList>
            <person name="Buell R."/>
            <person name="Hamilton J."/>
            <person name="Hostetler J."/>
        </authorList>
    </citation>
    <scope>NUCLEOTIDE SEQUENCE [LARGE SCALE GENOMIC DNA]</scope>
    <source>
        <strain evidence="6">DAOM:BR144</strain>
    </source>
</reference>
<keyword evidence="2" id="KW-0378">Hydrolase</keyword>
<evidence type="ECO:0000313" key="5">
    <source>
        <dbReference type="EnsemblProtists" id="PYU1_T002713"/>
    </source>
</evidence>
<dbReference type="PANTHER" id="PTHR22975:SF9">
    <property type="entry name" value="ECHINUS SPLICE FORM 3"/>
    <property type="match status" value="1"/>
</dbReference>
<dbReference type="eggNOG" id="KOG1887">
    <property type="taxonomic scope" value="Eukaryota"/>
</dbReference>
<dbReference type="SUPFAM" id="SSF54001">
    <property type="entry name" value="Cysteine proteinases"/>
    <property type="match status" value="1"/>
</dbReference>
<dbReference type="HOGENOM" id="CLU_033868_0_0_1"/>
<evidence type="ECO:0000256" key="2">
    <source>
        <dbReference type="ARBA" id="ARBA00022801"/>
    </source>
</evidence>
<proteinExistence type="predicted"/>
<keyword evidence="1" id="KW-0833">Ubl conjugation pathway</keyword>
<reference evidence="6" key="1">
    <citation type="journal article" date="2010" name="Genome Biol.">
        <title>Genome sequence of the necrotrophic plant pathogen Pythium ultimum reveals original pathogenicity mechanisms and effector repertoire.</title>
        <authorList>
            <person name="Levesque C.A."/>
            <person name="Brouwer H."/>
            <person name="Cano L."/>
            <person name="Hamilton J.P."/>
            <person name="Holt C."/>
            <person name="Huitema E."/>
            <person name="Raffaele S."/>
            <person name="Robideau G.P."/>
            <person name="Thines M."/>
            <person name="Win J."/>
            <person name="Zerillo M.M."/>
            <person name="Beakes G.W."/>
            <person name="Boore J.L."/>
            <person name="Busam D."/>
            <person name="Dumas B."/>
            <person name="Ferriera S."/>
            <person name="Fuerstenberg S.I."/>
            <person name="Gachon C.M."/>
            <person name="Gaulin E."/>
            <person name="Govers F."/>
            <person name="Grenville-Briggs L."/>
            <person name="Horner N."/>
            <person name="Hostetler J."/>
            <person name="Jiang R.H."/>
            <person name="Johnson J."/>
            <person name="Krajaejun T."/>
            <person name="Lin H."/>
            <person name="Meijer H.J."/>
            <person name="Moore B."/>
            <person name="Morris P."/>
            <person name="Phuntmart V."/>
            <person name="Puiu D."/>
            <person name="Shetty J."/>
            <person name="Stajich J.E."/>
            <person name="Tripathy S."/>
            <person name="Wawra S."/>
            <person name="van West P."/>
            <person name="Whitty B.R."/>
            <person name="Coutinho P.M."/>
            <person name="Henrissat B."/>
            <person name="Martin F."/>
            <person name="Thomas P.D."/>
            <person name="Tyler B.M."/>
            <person name="De Vries R.P."/>
            <person name="Kamoun S."/>
            <person name="Yandell M."/>
            <person name="Tisserat N."/>
            <person name="Buell C.R."/>
        </authorList>
    </citation>
    <scope>NUCLEOTIDE SEQUENCE</scope>
    <source>
        <strain evidence="6">DAOM:BR144</strain>
    </source>
</reference>
<dbReference type="InterPro" id="IPR038765">
    <property type="entry name" value="Papain-like_cys_pep_sf"/>
</dbReference>
<dbReference type="Gene3D" id="3.90.70.10">
    <property type="entry name" value="Cysteine proteinases"/>
    <property type="match status" value="1"/>
</dbReference>
<dbReference type="EnsemblProtists" id="PYU1_T002713">
    <property type="protein sequence ID" value="PYU1_T002713"/>
    <property type="gene ID" value="PYU1_G002710"/>
</dbReference>
<dbReference type="GO" id="GO:0004843">
    <property type="term" value="F:cysteine-type deubiquitinase activity"/>
    <property type="evidence" value="ECO:0007669"/>
    <property type="project" value="InterPro"/>
</dbReference>
<evidence type="ECO:0000313" key="6">
    <source>
        <dbReference type="Proteomes" id="UP000019132"/>
    </source>
</evidence>
<dbReference type="OMA" id="HTHICDP"/>
<evidence type="ECO:0000256" key="3">
    <source>
        <dbReference type="SAM" id="MobiDB-lite"/>
    </source>
</evidence>
<dbReference type="CDD" id="cd02257">
    <property type="entry name" value="Peptidase_C19"/>
    <property type="match status" value="1"/>
</dbReference>
<protein>
    <recommendedName>
        <fullName evidence="4">USP domain-containing protein</fullName>
    </recommendedName>
</protein>
<evidence type="ECO:0000259" key="4">
    <source>
        <dbReference type="PROSITE" id="PS50235"/>
    </source>
</evidence>
<dbReference type="Pfam" id="PF00443">
    <property type="entry name" value="UCH"/>
    <property type="match status" value="1"/>
</dbReference>
<dbReference type="InParanoid" id="K3WCM2"/>
<dbReference type="InterPro" id="IPR028889">
    <property type="entry name" value="USP"/>
</dbReference>
<dbReference type="VEuPathDB" id="FungiDB:PYU1_G002710"/>
<dbReference type="Proteomes" id="UP000019132">
    <property type="component" value="Unassembled WGS sequence"/>
</dbReference>
<organism evidence="5 6">
    <name type="scientific">Globisporangium ultimum (strain ATCC 200006 / CBS 805.95 / DAOM BR144)</name>
    <name type="common">Pythium ultimum</name>
    <dbReference type="NCBI Taxonomy" id="431595"/>
    <lineage>
        <taxon>Eukaryota</taxon>
        <taxon>Sar</taxon>
        <taxon>Stramenopiles</taxon>
        <taxon>Oomycota</taxon>
        <taxon>Peronosporomycetes</taxon>
        <taxon>Pythiales</taxon>
        <taxon>Pythiaceae</taxon>
        <taxon>Globisporangium</taxon>
    </lineage>
</organism>
<dbReference type="STRING" id="431595.K3WCM2"/>
<dbReference type="PROSITE" id="PS50235">
    <property type="entry name" value="USP_3"/>
    <property type="match status" value="1"/>
</dbReference>
<accession>K3WCM2</accession>
<feature type="domain" description="USP" evidence="4">
    <location>
        <begin position="35"/>
        <end position="416"/>
    </location>
</feature>
<feature type="compositionally biased region" description="Basic and acidic residues" evidence="3">
    <location>
        <begin position="437"/>
        <end position="447"/>
    </location>
</feature>
<name>K3WCM2_GLOUD</name>
<feature type="region of interest" description="Disordered" evidence="3">
    <location>
        <begin position="437"/>
        <end position="461"/>
    </location>
</feature>
<dbReference type="EMBL" id="GL376628">
    <property type="status" value="NOT_ANNOTATED_CDS"/>
    <property type="molecule type" value="Genomic_DNA"/>
</dbReference>
<keyword evidence="6" id="KW-1185">Reference proteome</keyword>